<evidence type="ECO:0000313" key="3">
    <source>
        <dbReference type="EMBL" id="KAG0668278.1"/>
    </source>
</evidence>
<dbReference type="InterPro" id="IPR007251">
    <property type="entry name" value="Iron_permease_Fet4"/>
</dbReference>
<evidence type="ECO:0000256" key="2">
    <source>
        <dbReference type="SAM" id="Phobius"/>
    </source>
</evidence>
<organism evidence="3 4">
    <name type="scientific">Maudiozyma exigua</name>
    <name type="common">Yeast</name>
    <name type="synonym">Kazachstania exigua</name>
    <dbReference type="NCBI Taxonomy" id="34358"/>
    <lineage>
        <taxon>Eukaryota</taxon>
        <taxon>Fungi</taxon>
        <taxon>Dikarya</taxon>
        <taxon>Ascomycota</taxon>
        <taxon>Saccharomycotina</taxon>
        <taxon>Saccharomycetes</taxon>
        <taxon>Saccharomycetales</taxon>
        <taxon>Saccharomycetaceae</taxon>
        <taxon>Maudiozyma</taxon>
    </lineage>
</organism>
<sequence length="621" mass="70485">MGAIKEFFGNPGDRPGIHFQASIPEQIIPANIEIIDTTVTNQNVVGPCDPQNQMQMTKNEKDPDHDEKTDINDSSICSLSDRSTTVELSNFKIQSNKTFNTDKSFTGLHKGYMDIILDKLVFFAGSITAFFIVWVILIIWVIIGAVYNAPFNWQVVMQDGQSIQCYVWDTLLMRQQLCSSHEQVLVCCNLRSKLDTFKRLVKDLHDKNLLRHNHEEEIYNNLVDCNQIDPHDDVTTVSVDSSEHIPIDRHTSTCNQQVAADCPCKDEEVFDPKTLGQLPVENWYDRISNYSSIIIGSLISMGVFWIGIAVWIGCGAIPQAGDNTAPFTGKYSGSNPQYKRFSDAWQMDINTAVAVSLLICTTFLQNIRARHDKFIAGILLEIFEKDEHIDIMLRTKLNDMTPHKVINIPEAKRTWLQKTIDWYADVIGTGIGVVVAIIVFGVWIGIGTPMHWGDDWWLIIGTYTGLVGFIDGYVLREVYYRSVTAEEKNYTQVIQEDLELMQLLGIPNSREMVNSLEEQNERATRTLKYRISAFVNKICSDQYSVVCGVLIVVALICISSGMRWSTTGQLIANTPTMIIEEFFMIVLIQAHNWADVQRRLEISTILAHRHIIDYHITKMLA</sequence>
<dbReference type="EMBL" id="PUHR01000072">
    <property type="protein sequence ID" value="KAG0668278.1"/>
    <property type="molecule type" value="Genomic_DNA"/>
</dbReference>
<evidence type="ECO:0000313" key="4">
    <source>
        <dbReference type="Proteomes" id="UP000750334"/>
    </source>
</evidence>
<dbReference type="OrthoDB" id="2224262at2759"/>
<feature type="transmembrane region" description="Helical" evidence="2">
    <location>
        <begin position="120"/>
        <end position="147"/>
    </location>
</feature>
<comment type="caution">
    <text evidence="3">The sequence shown here is derived from an EMBL/GenBank/DDBJ whole genome shotgun (WGS) entry which is preliminary data.</text>
</comment>
<accession>A0A9P7B9M0</accession>
<dbReference type="GO" id="GO:0055085">
    <property type="term" value="P:transmembrane transport"/>
    <property type="evidence" value="ECO:0007669"/>
    <property type="project" value="InterPro"/>
</dbReference>
<keyword evidence="2" id="KW-0472">Membrane</keyword>
<name>A0A9P7B9M0_MAUEX</name>
<dbReference type="Pfam" id="PF04120">
    <property type="entry name" value="Iron_permease"/>
    <property type="match status" value="1"/>
</dbReference>
<protein>
    <submittedName>
        <fullName evidence="3">Low-affinity Fe(2+) transport protein</fullName>
    </submittedName>
</protein>
<proteinExistence type="predicted"/>
<feature type="compositionally biased region" description="Polar residues" evidence="1">
    <location>
        <begin position="45"/>
        <end position="57"/>
    </location>
</feature>
<feature type="region of interest" description="Disordered" evidence="1">
    <location>
        <begin position="45"/>
        <end position="74"/>
    </location>
</feature>
<dbReference type="AlphaFoldDB" id="A0A9P7B9M0"/>
<reference evidence="3 4" key="1">
    <citation type="submission" date="2020-11" db="EMBL/GenBank/DDBJ databases">
        <title>Kefir isolates.</title>
        <authorList>
            <person name="Marcisauskas S."/>
            <person name="Kim Y."/>
            <person name="Blasche S."/>
        </authorList>
    </citation>
    <scope>NUCLEOTIDE SEQUENCE [LARGE SCALE GENOMIC DNA]</scope>
    <source>
        <strain evidence="3 4">OG2</strain>
    </source>
</reference>
<feature type="transmembrane region" description="Helical" evidence="2">
    <location>
        <begin position="422"/>
        <end position="444"/>
    </location>
</feature>
<feature type="transmembrane region" description="Helical" evidence="2">
    <location>
        <begin position="543"/>
        <end position="564"/>
    </location>
</feature>
<feature type="transmembrane region" description="Helical" evidence="2">
    <location>
        <begin position="290"/>
        <end position="312"/>
    </location>
</feature>
<gene>
    <name evidence="3" type="primary">FET4</name>
    <name evidence="3" type="ORF">C6P45_004837</name>
</gene>
<dbReference type="Proteomes" id="UP000750334">
    <property type="component" value="Unassembled WGS sequence"/>
</dbReference>
<feature type="compositionally biased region" description="Basic and acidic residues" evidence="1">
    <location>
        <begin position="58"/>
        <end position="71"/>
    </location>
</feature>
<evidence type="ECO:0000256" key="1">
    <source>
        <dbReference type="SAM" id="MobiDB-lite"/>
    </source>
</evidence>
<keyword evidence="2" id="KW-0812">Transmembrane</keyword>
<feature type="transmembrane region" description="Helical" evidence="2">
    <location>
        <begin position="456"/>
        <end position="475"/>
    </location>
</feature>
<keyword evidence="2" id="KW-1133">Transmembrane helix</keyword>
<keyword evidence="4" id="KW-1185">Reference proteome</keyword>